<name>A0A5B8UB61_9ACTN</name>
<accession>A0A5B8UB61</accession>
<dbReference type="KEGG" id="bsol:FSW04_24285"/>
<dbReference type="InterPro" id="IPR007497">
    <property type="entry name" value="SIMPL/DUF541"/>
</dbReference>
<gene>
    <name evidence="2" type="ORF">FSW04_24285</name>
</gene>
<feature type="chain" id="PRO_5022913301" evidence="1">
    <location>
        <begin position="21"/>
        <end position="163"/>
    </location>
</feature>
<organism evidence="2 3">
    <name type="scientific">Baekduia soli</name>
    <dbReference type="NCBI Taxonomy" id="496014"/>
    <lineage>
        <taxon>Bacteria</taxon>
        <taxon>Bacillati</taxon>
        <taxon>Actinomycetota</taxon>
        <taxon>Thermoleophilia</taxon>
        <taxon>Solirubrobacterales</taxon>
        <taxon>Baekduiaceae</taxon>
        <taxon>Baekduia</taxon>
    </lineage>
</organism>
<protein>
    <submittedName>
        <fullName evidence="2">DUF541 domain-containing protein</fullName>
    </submittedName>
</protein>
<keyword evidence="3" id="KW-1185">Reference proteome</keyword>
<feature type="signal peptide" evidence="1">
    <location>
        <begin position="1"/>
        <end position="20"/>
    </location>
</feature>
<dbReference type="Pfam" id="PF04402">
    <property type="entry name" value="SIMPL"/>
    <property type="match status" value="1"/>
</dbReference>
<evidence type="ECO:0000256" key="1">
    <source>
        <dbReference type="SAM" id="SignalP"/>
    </source>
</evidence>
<dbReference type="Gene3D" id="3.30.110.170">
    <property type="entry name" value="Protein of unknown function (DUF541), domain 1"/>
    <property type="match status" value="1"/>
</dbReference>
<reference evidence="2 3" key="1">
    <citation type="journal article" date="2018" name="J. Microbiol.">
        <title>Baekduia soli gen. nov., sp. nov., a novel bacterium isolated from the soil of Baekdu Mountain and proposal of a novel family name, Baekduiaceae fam. nov.</title>
        <authorList>
            <person name="An D.S."/>
            <person name="Siddiqi M.Z."/>
            <person name="Kim K.H."/>
            <person name="Yu H.S."/>
            <person name="Im W.T."/>
        </authorList>
    </citation>
    <scope>NUCLEOTIDE SEQUENCE [LARGE SCALE GENOMIC DNA]</scope>
    <source>
        <strain evidence="2 3">BR7-21</strain>
    </source>
</reference>
<dbReference type="AlphaFoldDB" id="A0A5B8UB61"/>
<proteinExistence type="predicted"/>
<sequence>MLTIAAGVAACAVGAPGAMAQQAATPAGPTITANGTATVKPVPVDAHDDASIAKSVKVAAAKALPLAVADARTHAAALAGAAGLQLGALVSISDAAQPGYPFFYSPQNGTFGNGHFCGQVRKTKTVVRKDGTRRRVVLKGTHKVCRVPSSVSAGVALTYAVAT</sequence>
<evidence type="ECO:0000313" key="2">
    <source>
        <dbReference type="EMBL" id="QEC50396.1"/>
    </source>
</evidence>
<keyword evidence="1" id="KW-0732">Signal</keyword>
<dbReference type="EMBL" id="CP042430">
    <property type="protein sequence ID" value="QEC50396.1"/>
    <property type="molecule type" value="Genomic_DNA"/>
</dbReference>
<evidence type="ECO:0000313" key="3">
    <source>
        <dbReference type="Proteomes" id="UP000321805"/>
    </source>
</evidence>
<dbReference type="RefSeq" id="WP_146922982.1">
    <property type="nucleotide sequence ID" value="NZ_CP042430.1"/>
</dbReference>
<dbReference type="Proteomes" id="UP000321805">
    <property type="component" value="Chromosome"/>
</dbReference>